<keyword evidence="3" id="KW-1185">Reference proteome</keyword>
<dbReference type="InterPro" id="IPR049945">
    <property type="entry name" value="AAA_22"/>
</dbReference>
<dbReference type="Proteomes" id="UP001595904">
    <property type="component" value="Unassembled WGS sequence"/>
</dbReference>
<dbReference type="Gene3D" id="3.40.50.300">
    <property type="entry name" value="P-loop containing nucleotide triphosphate hydrolases"/>
    <property type="match status" value="1"/>
</dbReference>
<reference evidence="3" key="1">
    <citation type="journal article" date="2019" name="Int. J. Syst. Evol. Microbiol.">
        <title>The Global Catalogue of Microorganisms (GCM) 10K type strain sequencing project: providing services to taxonomists for standard genome sequencing and annotation.</title>
        <authorList>
            <consortium name="The Broad Institute Genomics Platform"/>
            <consortium name="The Broad Institute Genome Sequencing Center for Infectious Disease"/>
            <person name="Wu L."/>
            <person name="Ma J."/>
        </authorList>
    </citation>
    <scope>NUCLEOTIDE SEQUENCE [LARGE SCALE GENOMIC DNA]</scope>
    <source>
        <strain evidence="3">CGMCC 1.10759</strain>
    </source>
</reference>
<comment type="caution">
    <text evidence="2">The sequence shown here is derived from an EMBL/GenBank/DDBJ whole genome shotgun (WGS) entry which is preliminary data.</text>
</comment>
<dbReference type="Gene3D" id="3.90.70.10">
    <property type="entry name" value="Cysteine proteinases"/>
    <property type="match status" value="1"/>
</dbReference>
<dbReference type="InterPro" id="IPR002477">
    <property type="entry name" value="Peptidoglycan-bd-like"/>
</dbReference>
<name>A0ABV8SSA1_9GAMM</name>
<dbReference type="PANTHER" id="PTHR35894">
    <property type="entry name" value="GENERAL SECRETION PATHWAY PROTEIN A-RELATED"/>
    <property type="match status" value="1"/>
</dbReference>
<proteinExistence type="predicted"/>
<protein>
    <submittedName>
        <fullName evidence="2">AAA family ATPase</fullName>
    </submittedName>
</protein>
<feature type="domain" description="AAA+ ATPase" evidence="1">
    <location>
        <begin position="42"/>
        <end position="186"/>
    </location>
</feature>
<organism evidence="2 3">
    <name type="scientific">Steroidobacter flavus</name>
    <dbReference type="NCBI Taxonomy" id="1842136"/>
    <lineage>
        <taxon>Bacteria</taxon>
        <taxon>Pseudomonadati</taxon>
        <taxon>Pseudomonadota</taxon>
        <taxon>Gammaproteobacteria</taxon>
        <taxon>Steroidobacterales</taxon>
        <taxon>Steroidobacteraceae</taxon>
        <taxon>Steroidobacter</taxon>
    </lineage>
</organism>
<dbReference type="InterPro" id="IPR027417">
    <property type="entry name" value="P-loop_NTPase"/>
</dbReference>
<dbReference type="SMART" id="SM00382">
    <property type="entry name" value="AAA"/>
    <property type="match status" value="1"/>
</dbReference>
<dbReference type="SUPFAM" id="SSF47090">
    <property type="entry name" value="PGBD-like"/>
    <property type="match status" value="1"/>
</dbReference>
<dbReference type="Pfam" id="PF13401">
    <property type="entry name" value="AAA_22"/>
    <property type="match status" value="1"/>
</dbReference>
<dbReference type="Pfam" id="PF01471">
    <property type="entry name" value="PG_binding_1"/>
    <property type="match status" value="1"/>
</dbReference>
<sequence length="550" mass="60045">MYTSFFGLGEKPFAITPDPRYLFMSERHAEALAHLLYGITEAGGFIQLTGEVGTGKTTIVRSLLERMPGHADVAVILNPQLTPVEFVLTICEELGIFMRDEDATSIKDLVDLLNRRLLEANAKGRRIVVIVDEAQNLMPATLEQVRLLTNLETASKKLLQIILIGQPELRELLDRVELRQLAQRITGRYHLAPLSRSETASYVNHRLKVAGAQGEIFSTAALREIHRLSGGVPRIINVICDRALLGAFTQEQHRIGPGMIREAASEVYGRSFNPPWMKLLVGSAGSIAVLGLALGIWTLTRTTDAEEPVAAAPAPAVVEAAPVQLAQAEPVLPPPPPRPQDVAEVLVEKVGMTNTESAFSQLFALWGAKFTPKGGRPCDQASKQGLACVYQQGTWGQLRTLNRPAILTLIDEDSNAHQVVVSGLVGDTAKINLPDETRMVSIASLSRLWYGDYLVMWRPQLGSSRPLSAGMQGDGVRWLRTKLNTVAGKPESEPASDYYDEDLVKMVEDFQRQYRLNVDGIAGVQTQIVLDAIGNTPGTPVLVSQARGTS</sequence>
<dbReference type="EMBL" id="JBHSDU010000003">
    <property type="protein sequence ID" value="MFC4310498.1"/>
    <property type="molecule type" value="Genomic_DNA"/>
</dbReference>
<dbReference type="PANTHER" id="PTHR35894:SF1">
    <property type="entry name" value="PHOSPHORIBULOKINASE _ URIDINE KINASE FAMILY"/>
    <property type="match status" value="1"/>
</dbReference>
<dbReference type="InterPro" id="IPR036365">
    <property type="entry name" value="PGBD-like_sf"/>
</dbReference>
<dbReference type="Gene3D" id="1.10.101.10">
    <property type="entry name" value="PGBD-like superfamily/PGBD"/>
    <property type="match status" value="1"/>
</dbReference>
<dbReference type="RefSeq" id="WP_380598029.1">
    <property type="nucleotide sequence ID" value="NZ_JBHSDU010000003.1"/>
</dbReference>
<dbReference type="SUPFAM" id="SSF52540">
    <property type="entry name" value="P-loop containing nucleoside triphosphate hydrolases"/>
    <property type="match status" value="1"/>
</dbReference>
<dbReference type="InterPro" id="IPR036366">
    <property type="entry name" value="PGBDSf"/>
</dbReference>
<dbReference type="InterPro" id="IPR003593">
    <property type="entry name" value="AAA+_ATPase"/>
</dbReference>
<evidence type="ECO:0000313" key="3">
    <source>
        <dbReference type="Proteomes" id="UP001595904"/>
    </source>
</evidence>
<evidence type="ECO:0000259" key="1">
    <source>
        <dbReference type="SMART" id="SM00382"/>
    </source>
</evidence>
<gene>
    <name evidence="2" type="ORF">ACFPN2_15505</name>
</gene>
<accession>A0ABV8SSA1</accession>
<dbReference type="InterPro" id="IPR052026">
    <property type="entry name" value="ExeA_AAA_ATPase_DNA-bind"/>
</dbReference>
<evidence type="ECO:0000313" key="2">
    <source>
        <dbReference type="EMBL" id="MFC4310498.1"/>
    </source>
</evidence>